<comment type="caution">
    <text evidence="8">The sequence shown here is derived from an EMBL/GenBank/DDBJ whole genome shotgun (WGS) entry which is preliminary data.</text>
</comment>
<accession>A0ABD5YPS5</accession>
<evidence type="ECO:0000256" key="2">
    <source>
        <dbReference type="ARBA" id="ARBA00022692"/>
    </source>
</evidence>
<evidence type="ECO:0000256" key="6">
    <source>
        <dbReference type="SAM" id="MobiDB-lite"/>
    </source>
</evidence>
<dbReference type="InterPro" id="IPR000515">
    <property type="entry name" value="MetI-like"/>
</dbReference>
<dbReference type="PROSITE" id="PS50928">
    <property type="entry name" value="ABC_TM1"/>
    <property type="match status" value="1"/>
</dbReference>
<protein>
    <submittedName>
        <fullName evidence="8">Carbohydrate ABC transporter permease</fullName>
    </submittedName>
</protein>
<name>A0ABD5YPS5_9EURY</name>
<organism evidence="8 9">
    <name type="scientific">Halocatena marina</name>
    <dbReference type="NCBI Taxonomy" id="2934937"/>
    <lineage>
        <taxon>Archaea</taxon>
        <taxon>Methanobacteriati</taxon>
        <taxon>Methanobacteriota</taxon>
        <taxon>Stenosarchaea group</taxon>
        <taxon>Halobacteria</taxon>
        <taxon>Halobacteriales</taxon>
        <taxon>Natronomonadaceae</taxon>
        <taxon>Halocatena</taxon>
    </lineage>
</organism>
<dbReference type="AlphaFoldDB" id="A0ABD5YPS5"/>
<keyword evidence="2 5" id="KW-0812">Transmembrane</keyword>
<feature type="transmembrane region" description="Helical" evidence="5">
    <location>
        <begin position="189"/>
        <end position="212"/>
    </location>
</feature>
<feature type="compositionally biased region" description="Polar residues" evidence="6">
    <location>
        <begin position="22"/>
        <end position="36"/>
    </location>
</feature>
<feature type="transmembrane region" description="Helical" evidence="5">
    <location>
        <begin position="147"/>
        <end position="169"/>
    </location>
</feature>
<dbReference type="GO" id="GO:0005886">
    <property type="term" value="C:plasma membrane"/>
    <property type="evidence" value="ECO:0007669"/>
    <property type="project" value="UniProtKB-SubCell"/>
</dbReference>
<dbReference type="CDD" id="cd06261">
    <property type="entry name" value="TM_PBP2"/>
    <property type="match status" value="1"/>
</dbReference>
<dbReference type="InterPro" id="IPR035906">
    <property type="entry name" value="MetI-like_sf"/>
</dbReference>
<dbReference type="Proteomes" id="UP001596417">
    <property type="component" value="Unassembled WGS sequence"/>
</dbReference>
<keyword evidence="5" id="KW-0813">Transport</keyword>
<feature type="compositionally biased region" description="Basic and acidic residues" evidence="6">
    <location>
        <begin position="1"/>
        <end position="15"/>
    </location>
</feature>
<evidence type="ECO:0000256" key="3">
    <source>
        <dbReference type="ARBA" id="ARBA00022989"/>
    </source>
</evidence>
<evidence type="ECO:0000256" key="4">
    <source>
        <dbReference type="ARBA" id="ARBA00023136"/>
    </source>
</evidence>
<keyword evidence="9" id="KW-1185">Reference proteome</keyword>
<sequence length="327" mass="35092">MTDSEHDSNESERSESTVSESPQTAGVTESEPGESTMQDLRGSIGYWRITLYAVLALLVGFFLIPIEAGLVTSFKTTEAVTRTAPYLPPGPGGFTLQNWVAAFDALSNGLVNSLLLAIPGTILSATLGSLAAYGLTQVSWRGQLPVLLLFVAAVFIPYQAVLVPLSKFWTVYVPLQELFPILAQHHATLLELIITDTAYGIPICTVLFRGYYMGLSGEMIEAAKLDGASVATIYRRIVLPLSGPMFAVTFIFQFTQIWNDLLFPLILVPGASSQAAPVTLSLVGLGETLSGTDYGLRMAGAFITALPTLLVFILFGDQFARGIAGRS</sequence>
<feature type="region of interest" description="Disordered" evidence="6">
    <location>
        <begin position="1"/>
        <end position="36"/>
    </location>
</feature>
<dbReference type="PANTHER" id="PTHR43879:SF1">
    <property type="entry name" value="GLUCOSE IMPORT SYSTEM PERMEASE PROTEIN GLCU"/>
    <property type="match status" value="1"/>
</dbReference>
<evidence type="ECO:0000313" key="9">
    <source>
        <dbReference type="Proteomes" id="UP001596417"/>
    </source>
</evidence>
<evidence type="ECO:0000256" key="5">
    <source>
        <dbReference type="RuleBase" id="RU363032"/>
    </source>
</evidence>
<proteinExistence type="inferred from homology"/>
<dbReference type="RefSeq" id="WP_373689866.1">
    <property type="nucleotide sequence ID" value="NZ_CP109979.1"/>
</dbReference>
<feature type="transmembrane region" description="Helical" evidence="5">
    <location>
        <begin position="294"/>
        <end position="316"/>
    </location>
</feature>
<comment type="similarity">
    <text evidence="5">Belongs to the binding-protein-dependent transport system permease family.</text>
</comment>
<dbReference type="GeneID" id="76201068"/>
<comment type="subcellular location">
    <subcellularLocation>
        <location evidence="5">Cell membrane</location>
        <topology evidence="5">Multi-pass membrane protein</topology>
    </subcellularLocation>
    <subcellularLocation>
        <location evidence="1">Membrane</location>
        <topology evidence="1">Multi-pass membrane protein</topology>
    </subcellularLocation>
</comment>
<feature type="transmembrane region" description="Helical" evidence="5">
    <location>
        <begin position="45"/>
        <end position="66"/>
    </location>
</feature>
<keyword evidence="4 5" id="KW-0472">Membrane</keyword>
<dbReference type="SUPFAM" id="SSF161098">
    <property type="entry name" value="MetI-like"/>
    <property type="match status" value="1"/>
</dbReference>
<feature type="transmembrane region" description="Helical" evidence="5">
    <location>
        <begin position="233"/>
        <end position="254"/>
    </location>
</feature>
<dbReference type="EMBL" id="JBHTAX010000001">
    <property type="protein sequence ID" value="MFC7191343.1"/>
    <property type="molecule type" value="Genomic_DNA"/>
</dbReference>
<evidence type="ECO:0000256" key="1">
    <source>
        <dbReference type="ARBA" id="ARBA00004141"/>
    </source>
</evidence>
<gene>
    <name evidence="8" type="ORF">ACFQL7_17085</name>
</gene>
<evidence type="ECO:0000313" key="8">
    <source>
        <dbReference type="EMBL" id="MFC7191343.1"/>
    </source>
</evidence>
<dbReference type="Gene3D" id="1.10.3720.10">
    <property type="entry name" value="MetI-like"/>
    <property type="match status" value="1"/>
</dbReference>
<feature type="domain" description="ABC transmembrane type-1" evidence="7">
    <location>
        <begin position="110"/>
        <end position="315"/>
    </location>
</feature>
<reference evidence="8 9" key="1">
    <citation type="journal article" date="2019" name="Int. J. Syst. Evol. Microbiol.">
        <title>The Global Catalogue of Microorganisms (GCM) 10K type strain sequencing project: providing services to taxonomists for standard genome sequencing and annotation.</title>
        <authorList>
            <consortium name="The Broad Institute Genomics Platform"/>
            <consortium name="The Broad Institute Genome Sequencing Center for Infectious Disease"/>
            <person name="Wu L."/>
            <person name="Ma J."/>
        </authorList>
    </citation>
    <scope>NUCLEOTIDE SEQUENCE [LARGE SCALE GENOMIC DNA]</scope>
    <source>
        <strain evidence="8 9">RDMS1</strain>
    </source>
</reference>
<dbReference type="Pfam" id="PF00528">
    <property type="entry name" value="BPD_transp_1"/>
    <property type="match status" value="1"/>
</dbReference>
<feature type="transmembrane region" description="Helical" evidence="5">
    <location>
        <begin position="114"/>
        <end position="135"/>
    </location>
</feature>
<keyword evidence="3 5" id="KW-1133">Transmembrane helix</keyword>
<dbReference type="PANTHER" id="PTHR43879">
    <property type="entry name" value="ABC TRANSPORTER PERMEASE PROTEIN"/>
    <property type="match status" value="1"/>
</dbReference>
<evidence type="ECO:0000259" key="7">
    <source>
        <dbReference type="PROSITE" id="PS50928"/>
    </source>
</evidence>